<name>A0AA47A2P0_RHORH</name>
<feature type="transmembrane region" description="Helical" evidence="8">
    <location>
        <begin position="102"/>
        <end position="123"/>
    </location>
</feature>
<gene>
    <name evidence="11" type="ORF">KUM34_014945</name>
</gene>
<dbReference type="EMBL" id="CP083974">
    <property type="protein sequence ID" value="UZF43209.1"/>
    <property type="molecule type" value="Genomic_DNA"/>
</dbReference>
<protein>
    <submittedName>
        <fullName evidence="11">ABC transporter ATP-binding protein/permease</fullName>
    </submittedName>
</protein>
<dbReference type="PROSITE" id="PS50893">
    <property type="entry name" value="ABC_TRANSPORTER_2"/>
    <property type="match status" value="1"/>
</dbReference>
<dbReference type="PANTHER" id="PTHR11384:SF59">
    <property type="entry name" value="LYSOSOMAL COBALAMIN TRANSPORTER ABCD4"/>
    <property type="match status" value="1"/>
</dbReference>
<dbReference type="InterPro" id="IPR017871">
    <property type="entry name" value="ABC_transporter-like_CS"/>
</dbReference>
<evidence type="ECO:0000259" key="10">
    <source>
        <dbReference type="PROSITE" id="PS50929"/>
    </source>
</evidence>
<keyword evidence="4" id="KW-0547">Nucleotide-binding</keyword>
<evidence type="ECO:0000256" key="2">
    <source>
        <dbReference type="ARBA" id="ARBA00022448"/>
    </source>
</evidence>
<feature type="transmembrane region" description="Helical" evidence="8">
    <location>
        <begin position="215"/>
        <end position="234"/>
    </location>
</feature>
<dbReference type="Gene3D" id="3.40.50.300">
    <property type="entry name" value="P-loop containing nucleotide triphosphate hydrolases"/>
    <property type="match status" value="1"/>
</dbReference>
<feature type="transmembrane region" description="Helical" evidence="8">
    <location>
        <begin position="57"/>
        <end position="82"/>
    </location>
</feature>
<accession>A0AA47A2P0</accession>
<dbReference type="PANTHER" id="PTHR11384">
    <property type="entry name" value="ATP-BINDING CASSETTE, SUB-FAMILY D MEMBER"/>
    <property type="match status" value="1"/>
</dbReference>
<proteinExistence type="predicted"/>
<feature type="domain" description="ABC transporter" evidence="9">
    <location>
        <begin position="392"/>
        <end position="594"/>
    </location>
</feature>
<keyword evidence="2" id="KW-0813">Transport</keyword>
<evidence type="ECO:0000256" key="8">
    <source>
        <dbReference type="SAM" id="Phobius"/>
    </source>
</evidence>
<evidence type="ECO:0000256" key="6">
    <source>
        <dbReference type="ARBA" id="ARBA00022989"/>
    </source>
</evidence>
<dbReference type="Gene3D" id="1.20.1560.10">
    <property type="entry name" value="ABC transporter type 1, transmembrane domain"/>
    <property type="match status" value="1"/>
</dbReference>
<evidence type="ECO:0000256" key="4">
    <source>
        <dbReference type="ARBA" id="ARBA00022741"/>
    </source>
</evidence>
<reference evidence="11 12" key="1">
    <citation type="journal article" date="2021" name="Front. Microbiol.">
        <title>Bacterial Transformation of Aromatic Monomers in Softwood Black Liquor.</title>
        <authorList>
            <person name="Navas L.E."/>
            <person name="Dexter G."/>
            <person name="Liu J."/>
            <person name="Levy-Booth D."/>
            <person name="Cho M."/>
            <person name="Jang S.K."/>
            <person name="Mansfield S.D."/>
            <person name="Renneckar S."/>
            <person name="Mohn W.W."/>
            <person name="Eltis L.D."/>
        </authorList>
    </citation>
    <scope>NUCLEOTIDE SEQUENCE [LARGE SCALE GENOMIC DNA]</scope>
    <source>
        <strain evidence="11 12">GD02</strain>
    </source>
</reference>
<keyword evidence="5 11" id="KW-0067">ATP-binding</keyword>
<comment type="subcellular location">
    <subcellularLocation>
        <location evidence="1">Cell membrane</location>
        <topology evidence="1">Multi-pass membrane protein</topology>
    </subcellularLocation>
</comment>
<dbReference type="InterPro" id="IPR050835">
    <property type="entry name" value="ABC_transporter_sub-D"/>
</dbReference>
<evidence type="ECO:0000313" key="11">
    <source>
        <dbReference type="EMBL" id="UZF43209.1"/>
    </source>
</evidence>
<dbReference type="GO" id="GO:0140359">
    <property type="term" value="F:ABC-type transporter activity"/>
    <property type="evidence" value="ECO:0007669"/>
    <property type="project" value="InterPro"/>
</dbReference>
<keyword evidence="3 8" id="KW-0812">Transmembrane</keyword>
<dbReference type="SUPFAM" id="SSF90123">
    <property type="entry name" value="ABC transporter transmembrane region"/>
    <property type="match status" value="1"/>
</dbReference>
<evidence type="ECO:0000313" key="12">
    <source>
        <dbReference type="Proteomes" id="UP001162740"/>
    </source>
</evidence>
<dbReference type="SUPFAM" id="SSF52540">
    <property type="entry name" value="P-loop containing nucleoside triphosphate hydrolases"/>
    <property type="match status" value="1"/>
</dbReference>
<dbReference type="GO" id="GO:0005886">
    <property type="term" value="C:plasma membrane"/>
    <property type="evidence" value="ECO:0007669"/>
    <property type="project" value="UniProtKB-SubCell"/>
</dbReference>
<dbReference type="Proteomes" id="UP001162740">
    <property type="component" value="Chromosome"/>
</dbReference>
<evidence type="ECO:0000259" key="9">
    <source>
        <dbReference type="PROSITE" id="PS50893"/>
    </source>
</evidence>
<evidence type="ECO:0000256" key="5">
    <source>
        <dbReference type="ARBA" id="ARBA00022840"/>
    </source>
</evidence>
<dbReference type="Pfam" id="PF00005">
    <property type="entry name" value="ABC_tran"/>
    <property type="match status" value="1"/>
</dbReference>
<evidence type="ECO:0000256" key="3">
    <source>
        <dbReference type="ARBA" id="ARBA00022692"/>
    </source>
</evidence>
<dbReference type="InterPro" id="IPR003439">
    <property type="entry name" value="ABC_transporter-like_ATP-bd"/>
</dbReference>
<dbReference type="PROSITE" id="PS50929">
    <property type="entry name" value="ABC_TM1F"/>
    <property type="match status" value="1"/>
</dbReference>
<feature type="transmembrane region" description="Helical" evidence="8">
    <location>
        <begin position="179"/>
        <end position="199"/>
    </location>
</feature>
<feature type="transmembrane region" description="Helical" evidence="8">
    <location>
        <begin position="12"/>
        <end position="36"/>
    </location>
</feature>
<dbReference type="InterPro" id="IPR011527">
    <property type="entry name" value="ABC1_TM_dom"/>
</dbReference>
<feature type="domain" description="ABC transmembrane type-1" evidence="10">
    <location>
        <begin position="60"/>
        <end position="359"/>
    </location>
</feature>
<dbReference type="GO" id="GO:0005524">
    <property type="term" value="F:ATP binding"/>
    <property type="evidence" value="ECO:0007669"/>
    <property type="project" value="UniProtKB-KW"/>
</dbReference>
<dbReference type="InterPro" id="IPR003593">
    <property type="entry name" value="AAA+_ATPase"/>
</dbReference>
<dbReference type="SMART" id="SM00382">
    <property type="entry name" value="AAA"/>
    <property type="match status" value="1"/>
</dbReference>
<dbReference type="InterPro" id="IPR027417">
    <property type="entry name" value="P-loop_NTPase"/>
</dbReference>
<dbReference type="AlphaFoldDB" id="A0AA47A2P0"/>
<sequence>MLDWGTVVVDSVMWTAKAFAITALAFVVVIAAIVRFTRWGRQWWRIAASFFDPRNGAGGLALAAIVLLLTVFAVRMNVLFSYWYNDFYTAIQNLDESAFWRFMRVFAILATIHVVRALVDYLLGQTLDIRWRTHLNERLVDDWLESGSFYKDRFVSSPVDNPDQRIQVDITNFVTTTRVLSMGAVTAVLSIVSFTGILWDLSGPITIFGTEIPRAMVFLVIVYVLVTTAVAFWIGRPLIVLNFLNEKLGATYRYALVRVREYGESIAFYRGEGVERGGLLARFAAVIRNWWRIVFRTLKFNGFNLAVNQTAVIFPFLVQGPRLFAGQVTLGDVMQTSNAFGQVHDSLSFFRESYDEFAAFRATTIRLNGLLDTTHQAAELPSVSVRAREDRLELTDLSVETPAGDPLVTDLSLGVEAGEALLVRGASGSGKTTLLRTIAGLWPYARGEVDRPVGDGLFLSQDPYLPLGTLREAVAYPRATDHDDAAIRTALETVALGHLADRLDVEADWARTLSPGEQQRLGFARILLSSPAIVFLDEATAAVDEGLEHTLYRTMREALPDAVIVSVGHRSTLDAFHDRVLELRGEGRWVVSDLEKSR</sequence>
<dbReference type="CDD" id="cd03223">
    <property type="entry name" value="ABCD_peroxisomal_ALDP"/>
    <property type="match status" value="1"/>
</dbReference>
<keyword evidence="6 8" id="KW-1133">Transmembrane helix</keyword>
<dbReference type="PROSITE" id="PS00211">
    <property type="entry name" value="ABC_TRANSPORTER_1"/>
    <property type="match status" value="1"/>
</dbReference>
<evidence type="ECO:0000256" key="1">
    <source>
        <dbReference type="ARBA" id="ARBA00004651"/>
    </source>
</evidence>
<evidence type="ECO:0000256" key="7">
    <source>
        <dbReference type="ARBA" id="ARBA00023136"/>
    </source>
</evidence>
<dbReference type="Pfam" id="PF06472">
    <property type="entry name" value="ABC_membrane_2"/>
    <property type="match status" value="1"/>
</dbReference>
<dbReference type="InterPro" id="IPR036640">
    <property type="entry name" value="ABC1_TM_sf"/>
</dbReference>
<keyword evidence="7 8" id="KW-0472">Membrane</keyword>
<dbReference type="GO" id="GO:0016887">
    <property type="term" value="F:ATP hydrolysis activity"/>
    <property type="evidence" value="ECO:0007669"/>
    <property type="project" value="InterPro"/>
</dbReference>
<organism evidence="11 12">
    <name type="scientific">Rhodococcus rhodochrous</name>
    <dbReference type="NCBI Taxonomy" id="1829"/>
    <lineage>
        <taxon>Bacteria</taxon>
        <taxon>Bacillati</taxon>
        <taxon>Actinomycetota</taxon>
        <taxon>Actinomycetes</taxon>
        <taxon>Mycobacteriales</taxon>
        <taxon>Nocardiaceae</taxon>
        <taxon>Rhodococcus</taxon>
    </lineage>
</organism>